<evidence type="ECO:0000256" key="7">
    <source>
        <dbReference type="ARBA" id="ARBA00023004"/>
    </source>
</evidence>
<dbReference type="SUPFAM" id="SSF52518">
    <property type="entry name" value="Thiamin diphosphate-binding fold (THDP-binding)"/>
    <property type="match status" value="1"/>
</dbReference>
<dbReference type="Pfam" id="PF12367">
    <property type="entry name" value="PFO_beta_C"/>
    <property type="match status" value="1"/>
</dbReference>
<keyword evidence="13" id="KW-1185">Reference proteome</keyword>
<evidence type="ECO:0000256" key="8">
    <source>
        <dbReference type="ARBA" id="ARBA00023014"/>
    </source>
</evidence>
<keyword evidence="7" id="KW-0408">Iron</keyword>
<comment type="cofactor">
    <cofactor evidence="1">
        <name>Mg(2+)</name>
        <dbReference type="ChEBI" id="CHEBI:18420"/>
    </cofactor>
</comment>
<comment type="cofactor">
    <cofactor evidence="3">
        <name>[4Fe-4S] cluster</name>
        <dbReference type="ChEBI" id="CHEBI:49883"/>
    </cofactor>
</comment>
<dbReference type="InterPro" id="IPR011766">
    <property type="entry name" value="TPP_enzyme_TPP-bd"/>
</dbReference>
<reference evidence="12" key="1">
    <citation type="submission" date="2022-03" db="EMBL/GenBank/DDBJ databases">
        <title>Complete genome sequence of Caldinitratiruptor microaerophilus.</title>
        <authorList>
            <person name="Mukaiyama R."/>
            <person name="Nishiyama T."/>
            <person name="Ueda K."/>
        </authorList>
    </citation>
    <scope>NUCLEOTIDE SEQUENCE</scope>
    <source>
        <strain evidence="12">JCM 16183</strain>
    </source>
</reference>
<evidence type="ECO:0000256" key="1">
    <source>
        <dbReference type="ARBA" id="ARBA00001946"/>
    </source>
</evidence>
<evidence type="ECO:0000256" key="9">
    <source>
        <dbReference type="ARBA" id="ARBA00023052"/>
    </source>
</evidence>
<dbReference type="KEGG" id="cmic:caldi_01460"/>
<dbReference type="InterPro" id="IPR011896">
    <property type="entry name" value="OFOB"/>
</dbReference>
<feature type="domain" description="Thiamine pyrophosphate enzyme TPP-binding" evidence="10">
    <location>
        <begin position="52"/>
        <end position="198"/>
    </location>
</feature>
<evidence type="ECO:0000259" key="10">
    <source>
        <dbReference type="Pfam" id="PF02775"/>
    </source>
</evidence>
<dbReference type="CDD" id="cd03375">
    <property type="entry name" value="TPP_OGFOR"/>
    <property type="match status" value="1"/>
</dbReference>
<dbReference type="PANTHER" id="PTHR48084:SF4">
    <property type="entry name" value="2-OXOGLUTARATE OXIDOREDUCTASE SUBUNIT KORB"/>
    <property type="match status" value="1"/>
</dbReference>
<evidence type="ECO:0000313" key="13">
    <source>
        <dbReference type="Proteomes" id="UP001163687"/>
    </source>
</evidence>
<organism evidence="12 13">
    <name type="scientific">Caldinitratiruptor microaerophilus</name>
    <dbReference type="NCBI Taxonomy" id="671077"/>
    <lineage>
        <taxon>Bacteria</taxon>
        <taxon>Bacillati</taxon>
        <taxon>Bacillota</taxon>
        <taxon>Clostridia</taxon>
        <taxon>Eubacteriales</taxon>
        <taxon>Symbiobacteriaceae</taxon>
        <taxon>Caldinitratiruptor</taxon>
    </lineage>
</organism>
<evidence type="ECO:0000256" key="5">
    <source>
        <dbReference type="ARBA" id="ARBA00022842"/>
    </source>
</evidence>
<dbReference type="Proteomes" id="UP001163687">
    <property type="component" value="Chromosome"/>
</dbReference>
<protein>
    <submittedName>
        <fullName evidence="12">2-oxoacid:ferredoxin oxidoreductase subunit beta</fullName>
    </submittedName>
</protein>
<dbReference type="PANTHER" id="PTHR48084">
    <property type="entry name" value="2-OXOGLUTARATE OXIDOREDUCTASE SUBUNIT KORB-RELATED"/>
    <property type="match status" value="1"/>
</dbReference>
<evidence type="ECO:0000256" key="3">
    <source>
        <dbReference type="ARBA" id="ARBA00001966"/>
    </source>
</evidence>
<evidence type="ECO:0000259" key="11">
    <source>
        <dbReference type="Pfam" id="PF12367"/>
    </source>
</evidence>
<keyword evidence="9" id="KW-0786">Thiamine pyrophosphate</keyword>
<dbReference type="Pfam" id="PF02775">
    <property type="entry name" value="TPP_enzyme_C"/>
    <property type="match status" value="1"/>
</dbReference>
<evidence type="ECO:0000256" key="2">
    <source>
        <dbReference type="ARBA" id="ARBA00001964"/>
    </source>
</evidence>
<evidence type="ECO:0000313" key="12">
    <source>
        <dbReference type="EMBL" id="BDG59056.1"/>
    </source>
</evidence>
<dbReference type="GO" id="GO:0051536">
    <property type="term" value="F:iron-sulfur cluster binding"/>
    <property type="evidence" value="ECO:0007669"/>
    <property type="project" value="UniProtKB-KW"/>
</dbReference>
<keyword evidence="5" id="KW-0460">Magnesium</keyword>
<dbReference type="InterPro" id="IPR051457">
    <property type="entry name" value="2-oxoacid:Fd_oxidoreductase"/>
</dbReference>
<keyword evidence="4" id="KW-0479">Metal-binding</keyword>
<dbReference type="GO" id="GO:0016625">
    <property type="term" value="F:oxidoreductase activity, acting on the aldehyde or oxo group of donors, iron-sulfur protein as acceptor"/>
    <property type="evidence" value="ECO:0007669"/>
    <property type="project" value="UniProtKB-ARBA"/>
</dbReference>
<dbReference type="AlphaFoldDB" id="A0AA35G5A9"/>
<dbReference type="RefSeq" id="WP_264843173.1">
    <property type="nucleotide sequence ID" value="NZ_AP025628.1"/>
</dbReference>
<evidence type="ECO:0000256" key="6">
    <source>
        <dbReference type="ARBA" id="ARBA00023002"/>
    </source>
</evidence>
<dbReference type="GO" id="GO:0046872">
    <property type="term" value="F:metal ion binding"/>
    <property type="evidence" value="ECO:0007669"/>
    <property type="project" value="UniProtKB-KW"/>
</dbReference>
<name>A0AA35G5A9_9FIRM</name>
<evidence type="ECO:0000256" key="4">
    <source>
        <dbReference type="ARBA" id="ARBA00022723"/>
    </source>
</evidence>
<comment type="cofactor">
    <cofactor evidence="2">
        <name>thiamine diphosphate</name>
        <dbReference type="ChEBI" id="CHEBI:58937"/>
    </cofactor>
</comment>
<dbReference type="InterPro" id="IPR032686">
    <property type="entry name" value="PFO_beta_C"/>
</dbReference>
<dbReference type="GO" id="GO:0030976">
    <property type="term" value="F:thiamine pyrophosphate binding"/>
    <property type="evidence" value="ECO:0007669"/>
    <property type="project" value="InterPro"/>
</dbReference>
<dbReference type="NCBIfam" id="TIGR02177">
    <property type="entry name" value="PorB_KorB"/>
    <property type="match status" value="1"/>
</dbReference>
<proteinExistence type="predicted"/>
<dbReference type="Gene3D" id="3.40.50.970">
    <property type="match status" value="1"/>
</dbReference>
<accession>A0AA35G5A9</accession>
<dbReference type="InterPro" id="IPR029061">
    <property type="entry name" value="THDP-binding"/>
</dbReference>
<feature type="domain" description="Pyruvate ferredoxin oxidoreductase beta subunit C-terminal" evidence="11">
    <location>
        <begin position="203"/>
        <end position="267"/>
    </location>
</feature>
<sequence>MATVTVTLQDYKTSEKAWWCPGCGDFGVLAALQKALVELEIEPHNVAVVAGIGCSGKIGNYINAYNIHVTHGRTMPVALGLKLANRDLTVIAAGGDGDGYAIGMSHFLHAMRRNPDITYIVMDNRIYGLTKGQTSPTSQTGFETKSTPDGNLERPVQPIQLALAAGATYVAQGFSSNQKQLVRLIKGAIQHKGFALVNTFSPCVTFNKVNTYDWFKEHLVDLDEVPDYDPHDRVAAMRFVAEHDGLVTGLIYQEPESIPFEEKLPGLGRRPLAAQDLRPDKEKLQQILAQFR</sequence>
<gene>
    <name evidence="12" type="ORF">caldi_01460</name>
</gene>
<keyword evidence="6" id="KW-0560">Oxidoreductase</keyword>
<dbReference type="GO" id="GO:0045333">
    <property type="term" value="P:cellular respiration"/>
    <property type="evidence" value="ECO:0007669"/>
    <property type="project" value="UniProtKB-ARBA"/>
</dbReference>
<keyword evidence="8" id="KW-0411">Iron-sulfur</keyword>
<dbReference type="EMBL" id="AP025628">
    <property type="protein sequence ID" value="BDG59056.1"/>
    <property type="molecule type" value="Genomic_DNA"/>
</dbReference>